<reference evidence="7 8" key="1">
    <citation type="submission" date="2020-11" db="EMBL/GenBank/DDBJ databases">
        <authorList>
            <person name="Kim M.K."/>
        </authorList>
    </citation>
    <scope>NUCLEOTIDE SEQUENCE [LARGE SCALE GENOMIC DNA]</scope>
    <source>
        <strain evidence="7 8">BT662</strain>
    </source>
</reference>
<feature type="transmembrane region" description="Helical" evidence="6">
    <location>
        <begin position="284"/>
        <end position="306"/>
    </location>
</feature>
<evidence type="ECO:0000256" key="6">
    <source>
        <dbReference type="SAM" id="Phobius"/>
    </source>
</evidence>
<proteinExistence type="predicted"/>
<keyword evidence="2" id="KW-1003">Cell membrane</keyword>
<keyword evidence="5 6" id="KW-0472">Membrane</keyword>
<feature type="transmembrane region" description="Helical" evidence="6">
    <location>
        <begin position="76"/>
        <end position="95"/>
    </location>
</feature>
<comment type="caution">
    <text evidence="7">The sequence shown here is derived from an EMBL/GenBank/DDBJ whole genome shotgun (WGS) entry which is preliminary data.</text>
</comment>
<dbReference type="Proteomes" id="UP000618931">
    <property type="component" value="Unassembled WGS sequence"/>
</dbReference>
<evidence type="ECO:0000256" key="3">
    <source>
        <dbReference type="ARBA" id="ARBA00022692"/>
    </source>
</evidence>
<feature type="transmembrane region" description="Helical" evidence="6">
    <location>
        <begin position="312"/>
        <end position="337"/>
    </location>
</feature>
<dbReference type="RefSeq" id="WP_196294663.1">
    <property type="nucleotide sequence ID" value="NZ_JADQDM010000013.1"/>
</dbReference>
<feature type="transmembrane region" description="Helical" evidence="6">
    <location>
        <begin position="47"/>
        <end position="64"/>
    </location>
</feature>
<organism evidence="7 8">
    <name type="scientific">Hymenobacter ruricola</name>
    <dbReference type="NCBI Taxonomy" id="2791023"/>
    <lineage>
        <taxon>Bacteria</taxon>
        <taxon>Pseudomonadati</taxon>
        <taxon>Bacteroidota</taxon>
        <taxon>Cytophagia</taxon>
        <taxon>Cytophagales</taxon>
        <taxon>Hymenobacteraceae</taxon>
        <taxon>Hymenobacter</taxon>
    </lineage>
</organism>
<evidence type="ECO:0000313" key="7">
    <source>
        <dbReference type="EMBL" id="MBF9223220.1"/>
    </source>
</evidence>
<evidence type="ECO:0000256" key="5">
    <source>
        <dbReference type="ARBA" id="ARBA00023136"/>
    </source>
</evidence>
<feature type="transmembrane region" description="Helical" evidence="6">
    <location>
        <begin position="162"/>
        <end position="183"/>
    </location>
</feature>
<protein>
    <submittedName>
        <fullName evidence="7">Polysaccharide biosynthesis C-terminal domain-containing protein</fullName>
    </submittedName>
</protein>
<feature type="transmembrane region" description="Helical" evidence="6">
    <location>
        <begin position="221"/>
        <end position="241"/>
    </location>
</feature>
<dbReference type="PANTHER" id="PTHR30250">
    <property type="entry name" value="PST FAMILY PREDICTED COLANIC ACID TRANSPORTER"/>
    <property type="match status" value="1"/>
</dbReference>
<keyword evidence="8" id="KW-1185">Reference proteome</keyword>
<feature type="transmembrane region" description="Helical" evidence="6">
    <location>
        <begin position="371"/>
        <end position="390"/>
    </location>
</feature>
<comment type="subcellular location">
    <subcellularLocation>
        <location evidence="1">Cell membrane</location>
        <topology evidence="1">Multi-pass membrane protein</topology>
    </subcellularLocation>
</comment>
<sequence length="429" mass="45655">MFKRILQHFAARVLTAGLSFAVVWLTARYLGAAGRGQVSLFYTDMSGLVLLAGLVGGSSLIYLVPRRNAWHLLLPAYGWAVVVSGAGAAVVGWLRPVSAEYVLHLAAVTLVQVLLSINLFLLLGRKQEQAYNALTTAQAALLAVALALAFAAAHWLSIRAYYFANYLAYGLPWLASTALLLRLPDAWGGRRARRRVVARELARHSRGAHFSNLLTFANYRFGYYVVAYLAGAKALGVLSVGVALAEAIWLIPRSTALIQYVALVNAADKRGQTYAALRGSRLTLLATAGAVLVAAAVPAGWLATFFGPEFGAAHGVILALAPGILAYGAAMQASSYFSGTARYGLNNRAALLGLAVTVPCCLLLVPRLGMAGAALGMSASYTAMAAYLLGHYRRAIGATWPDLLPGLPDLRWLALRLRGRGEEGERLSS</sequence>
<dbReference type="PANTHER" id="PTHR30250:SF11">
    <property type="entry name" value="O-ANTIGEN TRANSPORTER-RELATED"/>
    <property type="match status" value="1"/>
</dbReference>
<feature type="transmembrane region" description="Helical" evidence="6">
    <location>
        <begin position="101"/>
        <end position="123"/>
    </location>
</feature>
<feature type="transmembrane region" description="Helical" evidence="6">
    <location>
        <begin position="349"/>
        <end position="365"/>
    </location>
</feature>
<evidence type="ECO:0000256" key="2">
    <source>
        <dbReference type="ARBA" id="ARBA00022475"/>
    </source>
</evidence>
<evidence type="ECO:0000313" key="8">
    <source>
        <dbReference type="Proteomes" id="UP000618931"/>
    </source>
</evidence>
<feature type="transmembrane region" description="Helical" evidence="6">
    <location>
        <begin position="9"/>
        <end position="27"/>
    </location>
</feature>
<dbReference type="EMBL" id="JADQDM010000013">
    <property type="protein sequence ID" value="MBF9223220.1"/>
    <property type="molecule type" value="Genomic_DNA"/>
</dbReference>
<keyword evidence="3 6" id="KW-0812">Transmembrane</keyword>
<accession>A0ABS0I8E7</accession>
<keyword evidence="4 6" id="KW-1133">Transmembrane helix</keyword>
<feature type="transmembrane region" description="Helical" evidence="6">
    <location>
        <begin position="135"/>
        <end position="156"/>
    </location>
</feature>
<feature type="transmembrane region" description="Helical" evidence="6">
    <location>
        <begin position="247"/>
        <end position="264"/>
    </location>
</feature>
<evidence type="ECO:0000256" key="4">
    <source>
        <dbReference type="ARBA" id="ARBA00022989"/>
    </source>
</evidence>
<gene>
    <name evidence="7" type="ORF">I2H31_19100</name>
</gene>
<name>A0ABS0I8E7_9BACT</name>
<dbReference type="InterPro" id="IPR050833">
    <property type="entry name" value="Poly_Biosynth_Transport"/>
</dbReference>
<evidence type="ECO:0000256" key="1">
    <source>
        <dbReference type="ARBA" id="ARBA00004651"/>
    </source>
</evidence>